<evidence type="ECO:0000313" key="3">
    <source>
        <dbReference type="EMBL" id="KAA2374971.1"/>
    </source>
</evidence>
<feature type="chain" id="PRO_5023068087" evidence="1">
    <location>
        <begin position="22"/>
        <end position="503"/>
    </location>
</feature>
<dbReference type="InterPro" id="IPR013783">
    <property type="entry name" value="Ig-like_fold"/>
</dbReference>
<dbReference type="GO" id="GO:0016757">
    <property type="term" value="F:glycosyltransferase activity"/>
    <property type="evidence" value="ECO:0007669"/>
    <property type="project" value="UniProtKB-KW"/>
</dbReference>
<gene>
    <name evidence="3" type="ORF">F2Y07_10190</name>
</gene>
<comment type="caution">
    <text evidence="3">The sequence shown here is derived from an EMBL/GenBank/DDBJ whole genome shotgun (WGS) entry which is preliminary data.</text>
</comment>
<proteinExistence type="predicted"/>
<accession>A0A5B3GN10</accession>
<keyword evidence="3" id="KW-0328">Glycosyltransferase</keyword>
<dbReference type="RefSeq" id="WP_015546868.1">
    <property type="nucleotide sequence ID" value="NZ_CATVWL010000005.1"/>
</dbReference>
<dbReference type="InterPro" id="IPR024361">
    <property type="entry name" value="BACON"/>
</dbReference>
<evidence type="ECO:0000313" key="4">
    <source>
        <dbReference type="Proteomes" id="UP000322658"/>
    </source>
</evidence>
<evidence type="ECO:0000259" key="2">
    <source>
        <dbReference type="Pfam" id="PF13004"/>
    </source>
</evidence>
<dbReference type="GeneID" id="92757081"/>
<dbReference type="EMBL" id="VVXJ01000021">
    <property type="protein sequence ID" value="KAA2374971.1"/>
    <property type="molecule type" value="Genomic_DNA"/>
</dbReference>
<evidence type="ECO:0000256" key="1">
    <source>
        <dbReference type="SAM" id="SignalP"/>
    </source>
</evidence>
<feature type="domain" description="BACON" evidence="2">
    <location>
        <begin position="67"/>
        <end position="119"/>
    </location>
</feature>
<dbReference type="SUPFAM" id="SSF53756">
    <property type="entry name" value="UDP-Glycosyltransferase/glycogen phosphorylase"/>
    <property type="match status" value="1"/>
</dbReference>
<dbReference type="AlphaFoldDB" id="A0A5B3GN10"/>
<sequence>MKRLFRLLLILGLAAGTWSCADDGTPSVSINGGTDFLSLDHLARSGKITVNAPAPWSVTLAPENYGQDEKPDWLTLSAEEGPAGYSEIDVTFAENPGPARSASLLFSCDGKTLAFTVSQSAGGTGFDAPDYYFYISVGTMPTLYSGLHLLSHDKPSYVSYERASTFDAAEFPDRAFVYPVADPTGHATNEELRAMSEAMKRRILEINAEDPTAVFGLWVDDLRCRLGYDWFVAQGIDSARVKVTMLSDGTATYNNFHNYFGDAATAEQNWNDYAAEVEALDWNHGGRYPETRAPEEFASYTWPYYLSTRPDYRLMLQNSSLMESSCPFIADRLAAMKMESVQPYELLTALPEASKQQFYRMAKFDYARFAGLFDLSPKKNLIIIGTSHSSAASEQQQAAYVERIIQQYGSDYDIFFKPHPADSSSAGYPDRFEGLTLLPGQMPFEIFVWALLDKIDMIGGYPSTTFISVPLDKVGFLFAADADGLVRPLNILFRDAANVEWIQ</sequence>
<dbReference type="Gene3D" id="3.40.50.11110">
    <property type="entry name" value="Sialyltransferase, C-terminal GT-B Rossman nucleotide-binding domain"/>
    <property type="match status" value="1"/>
</dbReference>
<reference evidence="3 4" key="1">
    <citation type="journal article" date="2019" name="Nat. Med.">
        <title>A library of human gut bacterial isolates paired with longitudinal multiomics data enables mechanistic microbiome research.</title>
        <authorList>
            <person name="Poyet M."/>
            <person name="Groussin M."/>
            <person name="Gibbons S.M."/>
            <person name="Avila-Pacheco J."/>
            <person name="Jiang X."/>
            <person name="Kearney S.M."/>
            <person name="Perrotta A.R."/>
            <person name="Berdy B."/>
            <person name="Zhao S."/>
            <person name="Lieberman T.D."/>
            <person name="Swanson P.K."/>
            <person name="Smith M."/>
            <person name="Roesemann S."/>
            <person name="Alexander J.E."/>
            <person name="Rich S.A."/>
            <person name="Livny J."/>
            <person name="Vlamakis H."/>
            <person name="Clish C."/>
            <person name="Bullock K."/>
            <person name="Deik A."/>
            <person name="Scott J."/>
            <person name="Pierce K.A."/>
            <person name="Xavier R.J."/>
            <person name="Alm E.J."/>
        </authorList>
    </citation>
    <scope>NUCLEOTIDE SEQUENCE [LARGE SCALE GENOMIC DNA]</scope>
    <source>
        <strain evidence="3 4">BIOML-A1</strain>
    </source>
</reference>
<feature type="signal peptide" evidence="1">
    <location>
        <begin position="1"/>
        <end position="21"/>
    </location>
</feature>
<protein>
    <submittedName>
        <fullName evidence="3">Sialyltransferase</fullName>
    </submittedName>
</protein>
<name>A0A5B3GN10_9BACT</name>
<dbReference type="Gene3D" id="2.60.40.10">
    <property type="entry name" value="Immunoglobulins"/>
    <property type="match status" value="1"/>
</dbReference>
<keyword evidence="1" id="KW-0732">Signal</keyword>
<dbReference type="Proteomes" id="UP000322658">
    <property type="component" value="Unassembled WGS sequence"/>
</dbReference>
<dbReference type="CDD" id="cd14948">
    <property type="entry name" value="BACON"/>
    <property type="match status" value="1"/>
</dbReference>
<keyword evidence="3" id="KW-0808">Transferase</keyword>
<dbReference type="Pfam" id="PF13004">
    <property type="entry name" value="BACON"/>
    <property type="match status" value="1"/>
</dbReference>
<organism evidence="3 4">
    <name type="scientific">Alistipes shahii</name>
    <dbReference type="NCBI Taxonomy" id="328814"/>
    <lineage>
        <taxon>Bacteria</taxon>
        <taxon>Pseudomonadati</taxon>
        <taxon>Bacteroidota</taxon>
        <taxon>Bacteroidia</taxon>
        <taxon>Bacteroidales</taxon>
        <taxon>Rikenellaceae</taxon>
        <taxon>Alistipes</taxon>
    </lineage>
</organism>